<feature type="compositionally biased region" description="Polar residues" evidence="1">
    <location>
        <begin position="476"/>
        <end position="490"/>
    </location>
</feature>
<name>A0A423VNK6_9PEZI</name>
<protein>
    <recommendedName>
        <fullName evidence="2">CBF1-interacting co-repressor CIR N-terminal domain-containing protein</fullName>
    </recommendedName>
</protein>
<dbReference type="InterPro" id="IPR019339">
    <property type="entry name" value="CIR_N_dom"/>
</dbReference>
<feature type="region of interest" description="Disordered" evidence="1">
    <location>
        <begin position="522"/>
        <end position="545"/>
    </location>
</feature>
<evidence type="ECO:0000259" key="2">
    <source>
        <dbReference type="SMART" id="SM01083"/>
    </source>
</evidence>
<feature type="region of interest" description="Disordered" evidence="1">
    <location>
        <begin position="456"/>
        <end position="510"/>
    </location>
</feature>
<proteinExistence type="predicted"/>
<dbReference type="OrthoDB" id="2159131at2759"/>
<gene>
    <name evidence="3" type="ORF">VMCG_08908</name>
</gene>
<dbReference type="Proteomes" id="UP000283895">
    <property type="component" value="Unassembled WGS sequence"/>
</dbReference>
<dbReference type="PANTHER" id="PTHR22093:SF0">
    <property type="entry name" value="LEUKOCYTE RECEPTOR CLUSTER MEMBER 1"/>
    <property type="match status" value="1"/>
</dbReference>
<evidence type="ECO:0000313" key="4">
    <source>
        <dbReference type="Proteomes" id="UP000283895"/>
    </source>
</evidence>
<feature type="compositionally biased region" description="Basic and acidic residues" evidence="1">
    <location>
        <begin position="295"/>
        <end position="311"/>
    </location>
</feature>
<keyword evidence="4" id="KW-1185">Reference proteome</keyword>
<dbReference type="AlphaFoldDB" id="A0A423VNK6"/>
<dbReference type="InterPro" id="IPR039875">
    <property type="entry name" value="LENG1-like"/>
</dbReference>
<feature type="region of interest" description="Disordered" evidence="1">
    <location>
        <begin position="53"/>
        <end position="98"/>
    </location>
</feature>
<dbReference type="PANTHER" id="PTHR22093">
    <property type="entry name" value="LEUKOCYTE RECEPTOR CLUSTER LRC MEMBER 1"/>
    <property type="match status" value="1"/>
</dbReference>
<dbReference type="SMART" id="SM01083">
    <property type="entry name" value="Cir_N"/>
    <property type="match status" value="1"/>
</dbReference>
<accession>A0A423VNK6</accession>
<organism evidence="3 4">
    <name type="scientific">Cytospora schulzeri</name>
    <dbReference type="NCBI Taxonomy" id="448051"/>
    <lineage>
        <taxon>Eukaryota</taxon>
        <taxon>Fungi</taxon>
        <taxon>Dikarya</taxon>
        <taxon>Ascomycota</taxon>
        <taxon>Pezizomycotina</taxon>
        <taxon>Sordariomycetes</taxon>
        <taxon>Sordariomycetidae</taxon>
        <taxon>Diaporthales</taxon>
        <taxon>Cytosporaceae</taxon>
        <taxon>Cytospora</taxon>
    </lineage>
</organism>
<evidence type="ECO:0000313" key="3">
    <source>
        <dbReference type="EMBL" id="ROV92593.1"/>
    </source>
</evidence>
<reference evidence="3 4" key="1">
    <citation type="submission" date="2015-09" db="EMBL/GenBank/DDBJ databases">
        <title>Host preference determinants of Valsa canker pathogens revealed by comparative genomics.</title>
        <authorList>
            <person name="Yin Z."/>
            <person name="Huang L."/>
        </authorList>
    </citation>
    <scope>NUCLEOTIDE SEQUENCE [LARGE SCALE GENOMIC DNA]</scope>
    <source>
        <strain evidence="3 4">03-1</strain>
    </source>
</reference>
<dbReference type="STRING" id="356882.A0A423VNK6"/>
<feature type="region of interest" description="Disordered" evidence="1">
    <location>
        <begin position="246"/>
        <end position="313"/>
    </location>
</feature>
<dbReference type="EMBL" id="LKEA01000049">
    <property type="protein sequence ID" value="ROV92593.1"/>
    <property type="molecule type" value="Genomic_DNA"/>
</dbReference>
<feature type="region of interest" description="Disordered" evidence="1">
    <location>
        <begin position="133"/>
        <end position="152"/>
    </location>
</feature>
<feature type="compositionally biased region" description="Basic and acidic residues" evidence="1">
    <location>
        <begin position="259"/>
        <end position="287"/>
    </location>
</feature>
<sequence>MPLHLLGKKSWNVYNADSIARVQRDEAAAAAAEEAAEQRMQEVDAARRLAILRGETPPPVPEAEPVIDPSDKKFTRRDRDSSGFQSKKRKRTGEDDTDFEMRLARERAEMGAKVAGELVVKAKGESGDIVDKAGHIDLVGGPPAPPPAAQKNPEYEREAAKKKREFEDQFQMRFSNAAGRDGFSAGAPWYAKADGRRATDLATTTAVSTTSKAGLDAEIGMDAPTKDVWGNDDPRRKVRAVQRLNTDDPLAMMKTGAKRAREVEKERKREAEERERELKDLRKEERRREKRHKTEKSTRGEDTRTAREKSADTAIGTIILNGAETETETGSAIETGAKKRTEMVDAISLVIHTGITETEINSVGETTMVVNMNLNSGTGIQALVLPRPDYFSIQGSLISTSFISASTISTISLAPSTFSPANISSANAGLIPSFRSLYRSIPSLVNSVGANHVTAHLSVPPPPPSPPSTGLSPHPITSQWLDTKPSTPFPFQSHEPVDPSSEAAVSMPSTVLTPPLPVDFSYSTRSSTRGLGEPPLDVASGASGV</sequence>
<evidence type="ECO:0000256" key="1">
    <source>
        <dbReference type="SAM" id="MobiDB-lite"/>
    </source>
</evidence>
<comment type="caution">
    <text evidence="3">The sequence shown here is derived from an EMBL/GenBank/DDBJ whole genome shotgun (WGS) entry which is preliminary data.</text>
</comment>
<feature type="domain" description="CBF1-interacting co-repressor CIR N-terminal" evidence="2">
    <location>
        <begin position="10"/>
        <end position="46"/>
    </location>
</feature>
<feature type="compositionally biased region" description="Basic and acidic residues" evidence="1">
    <location>
        <begin position="69"/>
        <end position="81"/>
    </location>
</feature>